<dbReference type="EMBL" id="JALGCL010000001">
    <property type="protein sequence ID" value="MCJ0824572.1"/>
    <property type="molecule type" value="Genomic_DNA"/>
</dbReference>
<dbReference type="InterPro" id="IPR005358">
    <property type="entry name" value="Puta_zinc/iron-chelating_dom"/>
</dbReference>
<protein>
    <submittedName>
        <fullName evidence="1">YkgJ family cysteine cluster protein</fullName>
    </submittedName>
</protein>
<organism evidence="1 2">
    <name type="scientific">Cognatiluteimonas sedimenti</name>
    <dbReference type="NCBI Taxonomy" id="2927791"/>
    <lineage>
        <taxon>Bacteria</taxon>
        <taxon>Pseudomonadati</taxon>
        <taxon>Pseudomonadota</taxon>
        <taxon>Gammaproteobacteria</taxon>
        <taxon>Lysobacterales</taxon>
        <taxon>Lysobacteraceae</taxon>
        <taxon>Cognatiluteimonas</taxon>
    </lineage>
</organism>
<dbReference type="RefSeq" id="WP_243318439.1">
    <property type="nucleotide sequence ID" value="NZ_JALGCL010000001.1"/>
</dbReference>
<proteinExistence type="predicted"/>
<comment type="caution">
    <text evidence="1">The sequence shown here is derived from an EMBL/GenBank/DDBJ whole genome shotgun (WGS) entry which is preliminary data.</text>
</comment>
<sequence>MEPDKFGTSSFEILDDDDRIDPSISCSRCDAVCCRLTVLVMPEDDVPRHLVERDAHGLEVMARGEDGWCVALDPLHMRCGIYDQRPGICRRFQMGGGYCRATRKEYLERGAAPE</sequence>
<gene>
    <name evidence="1" type="ORF">MQC88_01120</name>
</gene>
<evidence type="ECO:0000313" key="2">
    <source>
        <dbReference type="Proteomes" id="UP001165423"/>
    </source>
</evidence>
<dbReference type="Proteomes" id="UP001165423">
    <property type="component" value="Unassembled WGS sequence"/>
</dbReference>
<evidence type="ECO:0000313" key="1">
    <source>
        <dbReference type="EMBL" id="MCJ0824572.1"/>
    </source>
</evidence>
<name>A0ABT0A0S4_9GAMM</name>
<dbReference type="Pfam" id="PF03692">
    <property type="entry name" value="CxxCxxCC"/>
    <property type="match status" value="1"/>
</dbReference>
<accession>A0ABT0A0S4</accession>
<reference evidence="1 2" key="1">
    <citation type="submission" date="2022-03" db="EMBL/GenBank/DDBJ databases">
        <title>Luteimonas soily sp. nov., a novel bacterium isolated from the soil.</title>
        <authorList>
            <person name="Zhang X."/>
        </authorList>
    </citation>
    <scope>NUCLEOTIDE SEQUENCE [LARGE SCALE GENOMIC DNA]</scope>
    <source>
        <strain evidence="1 2">50</strain>
    </source>
</reference>
<keyword evidence="2" id="KW-1185">Reference proteome</keyword>